<dbReference type="Proteomes" id="UP000053257">
    <property type="component" value="Unassembled WGS sequence"/>
</dbReference>
<organism evidence="1 2">
    <name type="scientific">Phlebiopsis gigantea (strain 11061_1 CR5-6)</name>
    <name type="common">White-rot fungus</name>
    <name type="synonym">Peniophora gigantea</name>
    <dbReference type="NCBI Taxonomy" id="745531"/>
    <lineage>
        <taxon>Eukaryota</taxon>
        <taxon>Fungi</taxon>
        <taxon>Dikarya</taxon>
        <taxon>Basidiomycota</taxon>
        <taxon>Agaricomycotina</taxon>
        <taxon>Agaricomycetes</taxon>
        <taxon>Polyporales</taxon>
        <taxon>Phanerochaetaceae</taxon>
        <taxon>Phlebiopsis</taxon>
    </lineage>
</organism>
<name>A0A0C3PPM5_PHLG1</name>
<dbReference type="EMBL" id="KN840472">
    <property type="protein sequence ID" value="KIP08938.1"/>
    <property type="molecule type" value="Genomic_DNA"/>
</dbReference>
<dbReference type="AlphaFoldDB" id="A0A0C3PPM5"/>
<gene>
    <name evidence="1" type="ORF">PHLGIDRAFT_12272</name>
</gene>
<dbReference type="HOGENOM" id="CLU_1678573_0_0_1"/>
<evidence type="ECO:0000313" key="1">
    <source>
        <dbReference type="EMBL" id="KIP08938.1"/>
    </source>
</evidence>
<reference evidence="1 2" key="1">
    <citation type="journal article" date="2014" name="PLoS Genet.">
        <title>Analysis of the Phlebiopsis gigantea genome, transcriptome and secretome provides insight into its pioneer colonization strategies of wood.</title>
        <authorList>
            <person name="Hori C."/>
            <person name="Ishida T."/>
            <person name="Igarashi K."/>
            <person name="Samejima M."/>
            <person name="Suzuki H."/>
            <person name="Master E."/>
            <person name="Ferreira P."/>
            <person name="Ruiz-Duenas F.J."/>
            <person name="Held B."/>
            <person name="Canessa P."/>
            <person name="Larrondo L.F."/>
            <person name="Schmoll M."/>
            <person name="Druzhinina I.S."/>
            <person name="Kubicek C.P."/>
            <person name="Gaskell J.A."/>
            <person name="Kersten P."/>
            <person name="St John F."/>
            <person name="Glasner J."/>
            <person name="Sabat G."/>
            <person name="Splinter BonDurant S."/>
            <person name="Syed K."/>
            <person name="Yadav J."/>
            <person name="Mgbeahuruike A.C."/>
            <person name="Kovalchuk A."/>
            <person name="Asiegbu F.O."/>
            <person name="Lackner G."/>
            <person name="Hoffmeister D."/>
            <person name="Rencoret J."/>
            <person name="Gutierrez A."/>
            <person name="Sun H."/>
            <person name="Lindquist E."/>
            <person name="Barry K."/>
            <person name="Riley R."/>
            <person name="Grigoriev I.V."/>
            <person name="Henrissat B."/>
            <person name="Kues U."/>
            <person name="Berka R.M."/>
            <person name="Martinez A.T."/>
            <person name="Covert S.F."/>
            <person name="Blanchette R.A."/>
            <person name="Cullen D."/>
        </authorList>
    </citation>
    <scope>NUCLEOTIDE SEQUENCE [LARGE SCALE GENOMIC DNA]</scope>
    <source>
        <strain evidence="1 2">11061_1 CR5-6</strain>
    </source>
</reference>
<evidence type="ECO:0000313" key="2">
    <source>
        <dbReference type="Proteomes" id="UP000053257"/>
    </source>
</evidence>
<accession>A0A0C3PPM5</accession>
<keyword evidence="2" id="KW-1185">Reference proteome</keyword>
<protein>
    <submittedName>
        <fullName evidence="1">Uncharacterized protein</fullName>
    </submittedName>
</protein>
<sequence>MSLGLRGNGSILIIIGPWGALDGLAMLSNNVPDPARTPRISLPQDSRLWRQSHCYIFYITSAYDAARLHLQQQQRQSSKLLIKGLQYDILYIKIQAPSRRENAIEICVLNTRKITLYVYMEGHIEDYPHVSMQKYTSRKVGLDRAWEVKISGGKAAI</sequence>
<proteinExistence type="predicted"/>